<comment type="function">
    <text evidence="1">Could be a virulence factor.</text>
</comment>
<proteinExistence type="predicted"/>
<keyword evidence="4" id="KW-0964">Secreted</keyword>
<evidence type="ECO:0000256" key="4">
    <source>
        <dbReference type="ARBA" id="ARBA00022525"/>
    </source>
</evidence>
<dbReference type="SMART" id="SM00155">
    <property type="entry name" value="PLDc"/>
    <property type="match status" value="1"/>
</dbReference>
<feature type="domain" description="PLD phosphodiesterase" evidence="6">
    <location>
        <begin position="120"/>
        <end position="147"/>
    </location>
</feature>
<name>A0ABS3ECF7_9HYPH</name>
<reference evidence="7 8" key="1">
    <citation type="submission" date="2021-03" db="EMBL/GenBank/DDBJ databases">
        <title>Whole genome sequence of Agrobacterium sp. strain Rnr.</title>
        <authorList>
            <person name="Mafakheri H."/>
            <person name="Taghavi S.M."/>
            <person name="Nemanja K."/>
            <person name="Osdaghi E."/>
        </authorList>
    </citation>
    <scope>NUCLEOTIDE SEQUENCE [LARGE SCALE GENOMIC DNA]</scope>
    <source>
        <strain evidence="7 8">Rnr</strain>
    </source>
</reference>
<dbReference type="PROSITE" id="PS50035">
    <property type="entry name" value="PLD"/>
    <property type="match status" value="1"/>
</dbReference>
<keyword evidence="8" id="KW-1185">Reference proteome</keyword>
<dbReference type="SUPFAM" id="SSF56024">
    <property type="entry name" value="Phospholipase D/nuclease"/>
    <property type="match status" value="1"/>
</dbReference>
<evidence type="ECO:0000256" key="3">
    <source>
        <dbReference type="ARBA" id="ARBA00018392"/>
    </source>
</evidence>
<dbReference type="Pfam" id="PF13091">
    <property type="entry name" value="PLDc_2"/>
    <property type="match status" value="1"/>
</dbReference>
<evidence type="ECO:0000256" key="2">
    <source>
        <dbReference type="ARBA" id="ARBA00004613"/>
    </source>
</evidence>
<accession>A0ABS3ECF7</accession>
<comment type="caution">
    <text evidence="7">The sequence shown here is derived from an EMBL/GenBank/DDBJ whole genome shotgun (WGS) entry which is preliminary data.</text>
</comment>
<dbReference type="Gene3D" id="3.30.870.10">
    <property type="entry name" value="Endonuclease Chain A"/>
    <property type="match status" value="1"/>
</dbReference>
<dbReference type="InterPro" id="IPR001736">
    <property type="entry name" value="PLipase_D/transphosphatidylase"/>
</dbReference>
<evidence type="ECO:0000256" key="1">
    <source>
        <dbReference type="ARBA" id="ARBA00003145"/>
    </source>
</evidence>
<evidence type="ECO:0000313" key="7">
    <source>
        <dbReference type="EMBL" id="MBO0129648.1"/>
    </source>
</evidence>
<evidence type="ECO:0000256" key="5">
    <source>
        <dbReference type="ARBA" id="ARBA00029594"/>
    </source>
</evidence>
<dbReference type="Proteomes" id="UP000664699">
    <property type="component" value="Unassembled WGS sequence"/>
</dbReference>
<dbReference type="InterPro" id="IPR025202">
    <property type="entry name" value="PLD-like_dom"/>
</dbReference>
<dbReference type="CDD" id="cd00138">
    <property type="entry name" value="PLDc_SF"/>
    <property type="match status" value="1"/>
</dbReference>
<comment type="subcellular location">
    <subcellularLocation>
        <location evidence="2">Secreted</location>
    </subcellularLocation>
</comment>
<evidence type="ECO:0000259" key="6">
    <source>
        <dbReference type="PROSITE" id="PS50035"/>
    </source>
</evidence>
<organism evidence="7 8">
    <name type="scientific">Agrobacterium burrii</name>
    <dbReference type="NCBI Taxonomy" id="2815339"/>
    <lineage>
        <taxon>Bacteria</taxon>
        <taxon>Pseudomonadati</taxon>
        <taxon>Pseudomonadota</taxon>
        <taxon>Alphaproteobacteria</taxon>
        <taxon>Hyphomicrobiales</taxon>
        <taxon>Rhizobiaceae</taxon>
        <taxon>Rhizobium/Agrobacterium group</taxon>
        <taxon>Agrobacterium</taxon>
        <taxon>Agrobacterium tumefaciens complex</taxon>
    </lineage>
</organism>
<sequence length="187" mass="20228">MTSISLAPQGTARLVVTMPPSPSRIERVLQDSPASSLLAFTVTADAFRHLACKAQRRLVVMTPYLDATGCAWVLDMFAYTPAEERILIVQRPGELDNSGVDKIALQESATSIHFYGGGETDETFHSKIVLADGSDAYIGSANFLWRSKNANLECGLLVDGPVVSSITILVEAVMSTFLERPKLPELA</sequence>
<protein>
    <recommendedName>
        <fullName evidence="3">Phospholipase D</fullName>
    </recommendedName>
    <alternativeName>
        <fullName evidence="5">Choline phosphatase</fullName>
    </alternativeName>
</protein>
<dbReference type="EMBL" id="JAFLNA010000001">
    <property type="protein sequence ID" value="MBO0129648.1"/>
    <property type="molecule type" value="Genomic_DNA"/>
</dbReference>
<gene>
    <name evidence="7" type="ORF">JZX89_02685</name>
</gene>
<evidence type="ECO:0000313" key="8">
    <source>
        <dbReference type="Proteomes" id="UP000664699"/>
    </source>
</evidence>